<dbReference type="InterPro" id="IPR017900">
    <property type="entry name" value="4Fe4S_Fe_S_CS"/>
</dbReference>
<gene>
    <name evidence="9" type="ORF">SCH01S_15_00840</name>
</gene>
<dbReference type="InterPro" id="IPR004113">
    <property type="entry name" value="FAD-bd_oxidored_4_C"/>
</dbReference>
<evidence type="ECO:0000313" key="9">
    <source>
        <dbReference type="EMBL" id="GAO38459.1"/>
    </source>
</evidence>
<evidence type="ECO:0000313" key="10">
    <source>
        <dbReference type="Proteomes" id="UP000033202"/>
    </source>
</evidence>
<dbReference type="SUPFAM" id="SSF46548">
    <property type="entry name" value="alpha-helical ferredoxin"/>
    <property type="match status" value="1"/>
</dbReference>
<evidence type="ECO:0000256" key="1">
    <source>
        <dbReference type="ARBA" id="ARBA00001974"/>
    </source>
</evidence>
<dbReference type="PANTHER" id="PTHR11748:SF119">
    <property type="entry name" value="D-2-HYDROXYGLUTARATE DEHYDROGENASE"/>
    <property type="match status" value="1"/>
</dbReference>
<dbReference type="InterPro" id="IPR016166">
    <property type="entry name" value="FAD-bd_PCMH"/>
</dbReference>
<dbReference type="InterPro" id="IPR004017">
    <property type="entry name" value="Cys_rich_dom"/>
</dbReference>
<name>A0A0E9MLQ9_9SPHN</name>
<dbReference type="InterPro" id="IPR016171">
    <property type="entry name" value="Vanillyl_alc_oxidase_C-sub2"/>
</dbReference>
<evidence type="ECO:0000256" key="4">
    <source>
        <dbReference type="ARBA" id="ARBA00022827"/>
    </source>
</evidence>
<dbReference type="STRING" id="1219043.SCH01S_15_00840"/>
<dbReference type="InterPro" id="IPR006094">
    <property type="entry name" value="Oxid_FAD_bind_N"/>
</dbReference>
<feature type="domain" description="FAD-binding PCMH-type" evidence="8">
    <location>
        <begin position="37"/>
        <end position="266"/>
    </location>
</feature>
<dbReference type="GO" id="GO:0051536">
    <property type="term" value="F:iron-sulfur cluster binding"/>
    <property type="evidence" value="ECO:0007669"/>
    <property type="project" value="UniProtKB-KW"/>
</dbReference>
<dbReference type="GO" id="GO:0008720">
    <property type="term" value="F:D-lactate dehydrogenase (NAD+) activity"/>
    <property type="evidence" value="ECO:0007669"/>
    <property type="project" value="TreeGrafter"/>
</dbReference>
<dbReference type="RefSeq" id="WP_046347293.1">
    <property type="nucleotide sequence ID" value="NZ_BBWU01000015.1"/>
</dbReference>
<proteinExistence type="predicted"/>
<sequence>MGAPHEALEQDLRRALGDAVDFSAQARALYATDASNYRQVPIGLVSPRNRDEVIETVRICREHDAPILPRGGGTSLAGQGCNAAVTIDFSRHLHRVVGIDPAARRATVEPGCILDRLCDEAKGHGLTFGPDPATHDHNTLGGMIGNDSCGVHSVTAGRTADNVERLTVLTYDGEVLELGPTREAELAAITAKAGRRGDIFRALVALRDRWGPLIEARYPKIPRLVSGYENLDALLPGRGFNVARSVVGTEGSCLIVLDATLTLVPHPAHKALALLGFDDVFAAADAVPSILAEGPDAIEGFDDKLFRAVRRAHAGHGGLALLPDGKGWLMVEAGGETRDEAEAKVRRIVKRSGHKGHRRILSGPDEQQRIWTAREASLGATAFVQGQPEHWPGWEDSAVPPDRLGDYLRDLEALFRRHGYTAAIYGHFGDGVIHCRIDFDFRSGKGLANYRAFMCDAAHLVHSYGGSLSGEHGDGQARAELLEIMYGPELLRCFREFKAIWDPGNRMNPGKAIEPYPVDSNLRLGPDYRPEPLETWFGYPADHGSFAHATTRCVGVGKCRRRQVGDEVMCPSYLATGEERHSTRGRAHLLHEMTRGEVINDGWSSDAVEDALSLCLACKGCKADCPVGVDVATWKAEFRAHHYKDRLRPRAAYSMGLIDRWARVADHAPGIANLLAGNRVGKWVAGIDGHATLPRFARQSFRRWFAERDKIPIGGERVLLWPDTFNNHFRPETAIAAVEVLERAGFEVTIPRVPLCCGRPLYDWGFLDQARARLERIFAALAGEIAAGTPVVGLEPACVSVFKDELPNLFPDRDEAHQLSKQVIYFADFVADRIDQIPSLHRGGDALVQVHCHHHAVIGFDKEKALLDRLSLAVERPPQGCCGMAGAFGMAAETHGVGRAIGERVLLPRVRELPADTLVLADGFSCREQIEAHGGRTTRHIAELLAGRLA</sequence>
<keyword evidence="5" id="KW-0560">Oxidoreductase</keyword>
<dbReference type="GO" id="GO:0071949">
    <property type="term" value="F:FAD binding"/>
    <property type="evidence" value="ECO:0007669"/>
    <property type="project" value="InterPro"/>
</dbReference>
<evidence type="ECO:0000259" key="8">
    <source>
        <dbReference type="PROSITE" id="PS51387"/>
    </source>
</evidence>
<protein>
    <submittedName>
        <fullName evidence="9">Putative oxidoreductase</fullName>
    </submittedName>
</protein>
<dbReference type="GO" id="GO:1903457">
    <property type="term" value="P:lactate catabolic process"/>
    <property type="evidence" value="ECO:0007669"/>
    <property type="project" value="TreeGrafter"/>
</dbReference>
<dbReference type="SUPFAM" id="SSF56176">
    <property type="entry name" value="FAD-binding/transporter-associated domain-like"/>
    <property type="match status" value="1"/>
</dbReference>
<evidence type="ECO:0000256" key="2">
    <source>
        <dbReference type="ARBA" id="ARBA00022630"/>
    </source>
</evidence>
<evidence type="ECO:0000256" key="3">
    <source>
        <dbReference type="ARBA" id="ARBA00022723"/>
    </source>
</evidence>
<dbReference type="InterPro" id="IPR016164">
    <property type="entry name" value="FAD-linked_Oxase-like_C"/>
</dbReference>
<keyword evidence="4" id="KW-0274">FAD</keyword>
<dbReference type="Pfam" id="PF02913">
    <property type="entry name" value="FAD-oxidase_C"/>
    <property type="match status" value="1"/>
</dbReference>
<dbReference type="Gene3D" id="1.10.45.10">
    <property type="entry name" value="Vanillyl-alcohol Oxidase, Chain A, domain 4"/>
    <property type="match status" value="1"/>
</dbReference>
<dbReference type="Gene3D" id="3.30.465.10">
    <property type="match status" value="1"/>
</dbReference>
<dbReference type="AlphaFoldDB" id="A0A0E9MLQ9"/>
<keyword evidence="10" id="KW-1185">Reference proteome</keyword>
<comment type="cofactor">
    <cofactor evidence="1">
        <name>FAD</name>
        <dbReference type="ChEBI" id="CHEBI:57692"/>
    </cofactor>
</comment>
<evidence type="ECO:0000256" key="5">
    <source>
        <dbReference type="ARBA" id="ARBA00023002"/>
    </source>
</evidence>
<dbReference type="SUPFAM" id="SSF55103">
    <property type="entry name" value="FAD-linked oxidases, C-terminal domain"/>
    <property type="match status" value="1"/>
</dbReference>
<dbReference type="OrthoDB" id="9811557at2"/>
<dbReference type="PROSITE" id="PS51387">
    <property type="entry name" value="FAD_PCMH"/>
    <property type="match status" value="1"/>
</dbReference>
<dbReference type="PANTHER" id="PTHR11748">
    <property type="entry name" value="D-LACTATE DEHYDROGENASE"/>
    <property type="match status" value="1"/>
</dbReference>
<dbReference type="Pfam" id="PF01565">
    <property type="entry name" value="FAD_binding_4"/>
    <property type="match status" value="1"/>
</dbReference>
<dbReference type="InterPro" id="IPR016169">
    <property type="entry name" value="FAD-bd_PCMH_sub2"/>
</dbReference>
<keyword evidence="2" id="KW-0285">Flavoprotein</keyword>
<dbReference type="InterPro" id="IPR036318">
    <property type="entry name" value="FAD-bd_PCMH-like_sf"/>
</dbReference>
<keyword evidence="3" id="KW-0479">Metal-binding</keyword>
<comment type="caution">
    <text evidence="9">The sequence shown here is derived from an EMBL/GenBank/DDBJ whole genome shotgun (WGS) entry which is preliminary data.</text>
</comment>
<keyword evidence="6" id="KW-0408">Iron</keyword>
<dbReference type="Pfam" id="PF02754">
    <property type="entry name" value="CCG"/>
    <property type="match status" value="1"/>
</dbReference>
<accession>A0A0E9MLQ9</accession>
<reference evidence="9 10" key="1">
    <citation type="submission" date="2015-04" db="EMBL/GenBank/DDBJ databases">
        <title>Whole genome shotgun sequence of Sphingomonas changbaiensis NBRC 104936.</title>
        <authorList>
            <person name="Katano-Makiyama Y."/>
            <person name="Hosoyama A."/>
            <person name="Hashimoto M."/>
            <person name="Noguchi M."/>
            <person name="Tsuchikane K."/>
            <person name="Ohji S."/>
            <person name="Yamazoe A."/>
            <person name="Ichikawa N."/>
            <person name="Kimura A."/>
            <person name="Fujita N."/>
        </authorList>
    </citation>
    <scope>NUCLEOTIDE SEQUENCE [LARGE SCALE GENOMIC DNA]</scope>
    <source>
        <strain evidence="9 10">NBRC 104936</strain>
    </source>
</reference>
<organism evidence="9 10">
    <name type="scientific">Sphingomonas changbaiensis NBRC 104936</name>
    <dbReference type="NCBI Taxonomy" id="1219043"/>
    <lineage>
        <taxon>Bacteria</taxon>
        <taxon>Pseudomonadati</taxon>
        <taxon>Pseudomonadota</taxon>
        <taxon>Alphaproteobacteria</taxon>
        <taxon>Sphingomonadales</taxon>
        <taxon>Sphingomonadaceae</taxon>
        <taxon>Sphingomonas</taxon>
    </lineage>
</organism>
<dbReference type="Pfam" id="PF13183">
    <property type="entry name" value="Fer4_8"/>
    <property type="match status" value="1"/>
</dbReference>
<dbReference type="Proteomes" id="UP000033202">
    <property type="component" value="Unassembled WGS sequence"/>
</dbReference>
<dbReference type="GO" id="GO:0004458">
    <property type="term" value="F:D-lactate dehydrogenase (cytochrome) activity"/>
    <property type="evidence" value="ECO:0007669"/>
    <property type="project" value="TreeGrafter"/>
</dbReference>
<evidence type="ECO:0000256" key="7">
    <source>
        <dbReference type="ARBA" id="ARBA00023014"/>
    </source>
</evidence>
<keyword evidence="7" id="KW-0411">Iron-sulfur</keyword>
<dbReference type="InterPro" id="IPR017896">
    <property type="entry name" value="4Fe4S_Fe-S-bd"/>
</dbReference>
<dbReference type="GO" id="GO:0046872">
    <property type="term" value="F:metal ion binding"/>
    <property type="evidence" value="ECO:0007669"/>
    <property type="project" value="UniProtKB-KW"/>
</dbReference>
<dbReference type="EMBL" id="BBWU01000015">
    <property type="protein sequence ID" value="GAO38459.1"/>
    <property type="molecule type" value="Genomic_DNA"/>
</dbReference>
<dbReference type="Gene3D" id="3.30.70.2740">
    <property type="match status" value="1"/>
</dbReference>
<dbReference type="PROSITE" id="PS00198">
    <property type="entry name" value="4FE4S_FER_1"/>
    <property type="match status" value="1"/>
</dbReference>
<evidence type="ECO:0000256" key="6">
    <source>
        <dbReference type="ARBA" id="ARBA00023004"/>
    </source>
</evidence>